<feature type="transmembrane region" description="Helical" evidence="1">
    <location>
        <begin position="46"/>
        <end position="65"/>
    </location>
</feature>
<dbReference type="EMBL" id="CAEZSH010000083">
    <property type="protein sequence ID" value="CAB4541333.1"/>
    <property type="molecule type" value="Genomic_DNA"/>
</dbReference>
<gene>
    <name evidence="2" type="ORF">UFOPK1410_00718</name>
</gene>
<accession>A0A6J6BSI5</accession>
<reference evidence="2" key="1">
    <citation type="submission" date="2020-05" db="EMBL/GenBank/DDBJ databases">
        <authorList>
            <person name="Chiriac C."/>
            <person name="Salcher M."/>
            <person name="Ghai R."/>
            <person name="Kavagutti S V."/>
        </authorList>
    </citation>
    <scope>NUCLEOTIDE SEQUENCE</scope>
</reference>
<evidence type="ECO:0000313" key="2">
    <source>
        <dbReference type="EMBL" id="CAB4541333.1"/>
    </source>
</evidence>
<name>A0A6J6BSI5_9ZZZZ</name>
<evidence type="ECO:0000256" key="1">
    <source>
        <dbReference type="SAM" id="Phobius"/>
    </source>
</evidence>
<keyword evidence="1" id="KW-1133">Transmembrane helix</keyword>
<keyword evidence="1" id="KW-0812">Transmembrane</keyword>
<organism evidence="2">
    <name type="scientific">freshwater metagenome</name>
    <dbReference type="NCBI Taxonomy" id="449393"/>
    <lineage>
        <taxon>unclassified sequences</taxon>
        <taxon>metagenomes</taxon>
        <taxon>ecological metagenomes</taxon>
    </lineage>
</organism>
<feature type="transmembrane region" description="Helical" evidence="1">
    <location>
        <begin position="21"/>
        <end position="40"/>
    </location>
</feature>
<dbReference type="AlphaFoldDB" id="A0A6J6BSI5"/>
<proteinExistence type="predicted"/>
<keyword evidence="1" id="KW-0472">Membrane</keyword>
<sequence length="131" mass="14737">MDLEQATVYFAYLNRKIIRDLGIWGGVSILLELLCATVLIDSQLYYFGFGFSMLPGLYMAVIMVAKVFSFLRTPEYAGARAQFLADPKPWVQKYKQVRSEPRFAVSTKLKIVALVVATALCFFLYQAMAGA</sequence>
<protein>
    <submittedName>
        <fullName evidence="2">Unannotated protein</fullName>
    </submittedName>
</protein>
<feature type="transmembrane region" description="Helical" evidence="1">
    <location>
        <begin position="111"/>
        <end position="128"/>
    </location>
</feature>